<dbReference type="Proteomes" id="UP000035681">
    <property type="component" value="Unplaced"/>
</dbReference>
<comment type="similarity">
    <text evidence="2">Belongs to the nematode transthyretin-like family.</text>
</comment>
<reference evidence="7" key="1">
    <citation type="submission" date="2015-08" db="UniProtKB">
        <authorList>
            <consortium name="WormBaseParasite"/>
        </authorList>
    </citation>
    <scope>IDENTIFICATION</scope>
</reference>
<dbReference type="WBParaSite" id="SSTP_0000495900.1">
    <property type="protein sequence ID" value="SSTP_0000495900.1"/>
    <property type="gene ID" value="SSTP_0000495900"/>
</dbReference>
<organism evidence="7">
    <name type="scientific">Strongyloides stercoralis</name>
    <name type="common">Threadworm</name>
    <dbReference type="NCBI Taxonomy" id="6248"/>
    <lineage>
        <taxon>Eukaryota</taxon>
        <taxon>Metazoa</taxon>
        <taxon>Ecdysozoa</taxon>
        <taxon>Nematoda</taxon>
        <taxon>Chromadorea</taxon>
        <taxon>Rhabditida</taxon>
        <taxon>Tylenchina</taxon>
        <taxon>Panagrolaimomorpha</taxon>
        <taxon>Strongyloidoidea</taxon>
        <taxon>Strongyloididae</taxon>
        <taxon>Strongyloides</taxon>
    </lineage>
</organism>
<dbReference type="Pfam" id="PF01060">
    <property type="entry name" value="TTR-52"/>
    <property type="match status" value="1"/>
</dbReference>
<dbReference type="AlphaFoldDB" id="A0A0K0E628"/>
<dbReference type="InterPro" id="IPR038479">
    <property type="entry name" value="Transthyretin-like_sf"/>
</dbReference>
<keyword evidence="3" id="KW-0964">Secreted</keyword>
<dbReference type="Gene3D" id="2.60.40.3330">
    <property type="match status" value="1"/>
</dbReference>
<protein>
    <submittedName>
        <fullName evidence="8">Transthyretin-like family protein</fullName>
    </submittedName>
</protein>
<evidence type="ECO:0000313" key="6">
    <source>
        <dbReference type="Proteomes" id="UP000035681"/>
    </source>
</evidence>
<keyword evidence="4 5" id="KW-0732">Signal</keyword>
<dbReference type="GO" id="GO:0009986">
    <property type="term" value="C:cell surface"/>
    <property type="evidence" value="ECO:0007669"/>
    <property type="project" value="InterPro"/>
</dbReference>
<name>A0A0K0E628_STRER</name>
<comment type="subcellular location">
    <subcellularLocation>
        <location evidence="1">Secreted</location>
    </subcellularLocation>
</comment>
<dbReference type="GO" id="GO:0005576">
    <property type="term" value="C:extracellular region"/>
    <property type="evidence" value="ECO:0007669"/>
    <property type="project" value="UniProtKB-SubCell"/>
</dbReference>
<evidence type="ECO:0000256" key="1">
    <source>
        <dbReference type="ARBA" id="ARBA00004613"/>
    </source>
</evidence>
<evidence type="ECO:0000256" key="2">
    <source>
        <dbReference type="ARBA" id="ARBA00010112"/>
    </source>
</evidence>
<proteinExistence type="inferred from homology"/>
<evidence type="ECO:0000256" key="4">
    <source>
        <dbReference type="ARBA" id="ARBA00022729"/>
    </source>
</evidence>
<dbReference type="WBParaSite" id="TCONS_00013119.p1">
    <property type="protein sequence ID" value="TCONS_00013119.p1"/>
    <property type="gene ID" value="XLOC_008921"/>
</dbReference>
<evidence type="ECO:0000313" key="7">
    <source>
        <dbReference type="WBParaSite" id="SSTP_0000495900.1"/>
    </source>
</evidence>
<keyword evidence="6" id="KW-1185">Reference proteome</keyword>
<evidence type="ECO:0000256" key="5">
    <source>
        <dbReference type="SAM" id="SignalP"/>
    </source>
</evidence>
<feature type="chain" id="PRO_5005327758" evidence="5">
    <location>
        <begin position="20"/>
        <end position="161"/>
    </location>
</feature>
<accession>A0A0K0E628</accession>
<feature type="signal peptide" evidence="5">
    <location>
        <begin position="1"/>
        <end position="19"/>
    </location>
</feature>
<sequence>MNFDFILFLLFSCILPILTLVQKGDEKIYVTGHLACDAKSVLDAKFELVRKRRGKSFVLKKAKSEFDGTFYLKSYIEGHKKMDRYEVHVHHKCANKSNHVCQRKFKIKLKEKMAVRELRATISFPLRNIKMKSNQKKWGSLKCTKVKPEKYSIMTNEIPQY</sequence>
<evidence type="ECO:0000313" key="8">
    <source>
        <dbReference type="WBParaSite" id="TCONS_00013119.p1"/>
    </source>
</evidence>
<dbReference type="InterPro" id="IPR001534">
    <property type="entry name" value="Transthyretin-like"/>
</dbReference>
<evidence type="ECO:0000256" key="3">
    <source>
        <dbReference type="ARBA" id="ARBA00022525"/>
    </source>
</evidence>